<dbReference type="GO" id="GO:0008237">
    <property type="term" value="F:metallopeptidase activity"/>
    <property type="evidence" value="ECO:0007669"/>
    <property type="project" value="InterPro"/>
</dbReference>
<feature type="binding site" evidence="8">
    <location>
        <position position="400"/>
    </location>
    <ligand>
        <name>Zn(2+)</name>
        <dbReference type="ChEBI" id="CHEBI:29105"/>
        <label>1</label>
        <note>catalytic</note>
    </ligand>
</feature>
<comment type="similarity">
    <text evidence="1 11">Belongs to the peptidase M2 family.</text>
</comment>
<protein>
    <submittedName>
        <fullName evidence="12">(apollo) hypothetical protein</fullName>
    </submittedName>
</protein>
<dbReference type="EMBL" id="CAJQZP010000359">
    <property type="protein sequence ID" value="CAG4958020.1"/>
    <property type="molecule type" value="Genomic_DNA"/>
</dbReference>
<evidence type="ECO:0000313" key="13">
    <source>
        <dbReference type="Proteomes" id="UP000691718"/>
    </source>
</evidence>
<feature type="disulfide bond" evidence="9 11">
    <location>
        <begin position="365"/>
        <end position="383"/>
    </location>
</feature>
<evidence type="ECO:0000256" key="1">
    <source>
        <dbReference type="ARBA" id="ARBA00008139"/>
    </source>
</evidence>
<evidence type="ECO:0000313" key="12">
    <source>
        <dbReference type="EMBL" id="CAG4958020.1"/>
    </source>
</evidence>
<dbReference type="Proteomes" id="UP000691718">
    <property type="component" value="Unassembled WGS sequence"/>
</dbReference>
<evidence type="ECO:0000256" key="6">
    <source>
        <dbReference type="PIRSR" id="PIRSR601548-11"/>
    </source>
</evidence>
<feature type="disulfide bond" evidence="9">
    <location>
        <begin position="589"/>
        <end position="612"/>
    </location>
</feature>
<keyword evidence="8" id="KW-0479">Metal-binding</keyword>
<reference evidence="12" key="1">
    <citation type="submission" date="2021-04" db="EMBL/GenBank/DDBJ databases">
        <authorList>
            <person name="Tunstrom K."/>
        </authorList>
    </citation>
    <scope>NUCLEOTIDE SEQUENCE</scope>
</reference>
<organism evidence="12 13">
    <name type="scientific">Parnassius apollo</name>
    <name type="common">Apollo butterfly</name>
    <name type="synonym">Papilio apollo</name>
    <dbReference type="NCBI Taxonomy" id="110799"/>
    <lineage>
        <taxon>Eukaryota</taxon>
        <taxon>Metazoa</taxon>
        <taxon>Ecdysozoa</taxon>
        <taxon>Arthropoda</taxon>
        <taxon>Hexapoda</taxon>
        <taxon>Insecta</taxon>
        <taxon>Pterygota</taxon>
        <taxon>Neoptera</taxon>
        <taxon>Endopterygota</taxon>
        <taxon>Lepidoptera</taxon>
        <taxon>Glossata</taxon>
        <taxon>Ditrysia</taxon>
        <taxon>Papilionoidea</taxon>
        <taxon>Papilionidae</taxon>
        <taxon>Parnassiinae</taxon>
        <taxon>Parnassini</taxon>
        <taxon>Parnassius</taxon>
        <taxon>Parnassius</taxon>
    </lineage>
</organism>
<feature type="binding site" evidence="7">
    <location>
        <position position="573"/>
    </location>
    <ligand>
        <name>chloride</name>
        <dbReference type="ChEBI" id="CHEBI:17996"/>
        <label>1</label>
    </ligand>
</feature>
<gene>
    <name evidence="12" type="ORF">PAPOLLO_LOCUS5880</name>
</gene>
<dbReference type="GO" id="GO:0006508">
    <property type="term" value="P:proteolysis"/>
    <property type="evidence" value="ECO:0007669"/>
    <property type="project" value="InterPro"/>
</dbReference>
<feature type="active site" description="Proton donor 2" evidence="6">
    <location>
        <position position="564"/>
    </location>
</feature>
<dbReference type="InterPro" id="IPR001548">
    <property type="entry name" value="Peptidase_M2"/>
</dbReference>
<accession>A0A8S3WGN1</accession>
<dbReference type="CDD" id="cd06461">
    <property type="entry name" value="M2_ACE"/>
    <property type="match status" value="1"/>
</dbReference>
<evidence type="ECO:0000256" key="7">
    <source>
        <dbReference type="PIRSR" id="PIRSR601548-2"/>
    </source>
</evidence>
<comment type="caution">
    <text evidence="11">Lacks conserved residue(s) required for the propagation of feature annotation.</text>
</comment>
<dbReference type="PROSITE" id="PS52011">
    <property type="entry name" value="PEPTIDASE_M2"/>
    <property type="match status" value="1"/>
</dbReference>
<evidence type="ECO:0000256" key="8">
    <source>
        <dbReference type="PIRSR" id="PIRSR601548-3"/>
    </source>
</evidence>
<feature type="binding site" evidence="10">
    <location>
        <position position="396"/>
    </location>
    <ligand>
        <name>Zn(2+)</name>
        <dbReference type="ChEBI" id="CHEBI:29105"/>
        <label>2</label>
        <note>catalytic</note>
    </ligand>
</feature>
<evidence type="ECO:0000256" key="3">
    <source>
        <dbReference type="ARBA" id="ARBA00023157"/>
    </source>
</evidence>
<feature type="active site" description="Proton acceptor 2" evidence="6">
    <location>
        <position position="397"/>
    </location>
</feature>
<keyword evidence="13" id="KW-1185">Reference proteome</keyword>
<feature type="binding site" evidence="10">
    <location>
        <position position="423"/>
    </location>
    <ligand>
        <name>Zn(2+)</name>
        <dbReference type="ChEBI" id="CHEBI:29105"/>
        <label>2</label>
        <note>catalytic</note>
    </ligand>
</feature>
<keyword evidence="3 9" id="KW-1015">Disulfide bond</keyword>
<name>A0A8S3WGN1_PARAO</name>
<comment type="caution">
    <text evidence="12">The sequence shown here is derived from an EMBL/GenBank/DDBJ whole genome shotgun (WGS) entry which is preliminary data.</text>
</comment>
<feature type="binding site" evidence="10">
    <location>
        <position position="400"/>
    </location>
    <ligand>
        <name>Zn(2+)</name>
        <dbReference type="ChEBI" id="CHEBI:29105"/>
        <label>2</label>
        <note>catalytic</note>
    </ligand>
</feature>
<feature type="active site" description="Proton donor 1" evidence="5">
    <location>
        <position position="564"/>
    </location>
</feature>
<evidence type="ECO:0000256" key="2">
    <source>
        <dbReference type="ARBA" id="ARBA00022729"/>
    </source>
</evidence>
<dbReference type="PANTHER" id="PTHR10514:SF27">
    <property type="entry name" value="ANGIOTENSIN-CONVERTING ENZYME"/>
    <property type="match status" value="1"/>
</dbReference>
<dbReference type="AlphaFoldDB" id="A0A8S3WGN1"/>
<sequence length="815" mass="94775">MQRIVIIICLLRISNGENDVSRLFEEINKNVVKFNAIAAEIEWASSINDNVRSIKESLEFYQKNRILWQRKTCDKLAMLQNSLMLNQTQERQTFLLCRQPVYKVEEARSLYKLNEKMQSTYYNVEICIPRAKFLPRSPLKLNPIDIENAIIIYLSTEKQHFKFKNIYFNNFEKPDVFCLKQNDLEKLAAHSKKENVLRWIWLAWREGTGPPIKHFYNKLVNVENKAARRNGYSDIGEYWRAELEIPNLKHLCHRLYKSILPLYMLLHGVVRYYLRKKYGDIVPARGPIPSHLLGNLWNQNWEPLTDLIIPNTIDLDENMKNMNWTFKHMIKRTEDFYLSLGLPAMTDAFWRNSVFTQGEHGDLRCHGTAADMFKKDDFRLLYCSGISMQDFNVLHHEIGHIQYYMAYAHQPGIFRQANSALHETIGEAIMIGVVTPQHLNRLGLINDSVLYSSGVENNDYTLLKTNPNENTHNESHKSTNIPIKGKVYVTATNNEILLLKRALSKLPQIPFSLLIDEYRWRYFEGNIERDSLNKEFWAIALELQGISPPEERGEDDFDVGAIYHVADNTPYIRYFLSSFLQHQLFEKFCKVAVFGNQKIKGPLPSTILLNECDIYGAKNVGKILKNLMSRGNSQQWREILRAALDEDDISPEPLLRYYRPLQGFLTRLVTAHQIPIGCDESDNEMYEIGVFDSGGIVDTENRRLYNRINYRSEFSDSEFIYRFRLNKTSVDELLLKITPSLKVISSRNKGISPLHQLLLTLRFYALRTMLLSVADFIGVSKASASRIVHHVSRAIAGLYPQYVKTLSNTQNSWRN</sequence>
<feature type="binding site" evidence="8">
    <location>
        <position position="423"/>
    </location>
    <ligand>
        <name>Zn(2+)</name>
        <dbReference type="ChEBI" id="CHEBI:29105"/>
        <label>1</label>
        <note>catalytic</note>
    </ligand>
</feature>
<dbReference type="Pfam" id="PF01401">
    <property type="entry name" value="Peptidase_M2"/>
    <property type="match status" value="2"/>
</dbReference>
<feature type="active site" description="Proton acceptor 1" evidence="5">
    <location>
        <position position="397"/>
    </location>
</feature>
<evidence type="ECO:0000256" key="11">
    <source>
        <dbReference type="PROSITE-ProRule" id="PRU01355"/>
    </source>
</evidence>
<evidence type="ECO:0000256" key="10">
    <source>
        <dbReference type="PIRSR" id="PIRSR601548-8"/>
    </source>
</evidence>
<keyword evidence="4" id="KW-0325">Glycoprotein</keyword>
<evidence type="ECO:0000256" key="5">
    <source>
        <dbReference type="PIRSR" id="PIRSR601548-1"/>
    </source>
</evidence>
<feature type="binding site" evidence="8">
    <location>
        <position position="396"/>
    </location>
    <ligand>
        <name>Zn(2+)</name>
        <dbReference type="ChEBI" id="CHEBI:29105"/>
        <label>1</label>
        <note>catalytic</note>
    </ligand>
</feature>
<dbReference type="GO" id="GO:0008241">
    <property type="term" value="F:peptidyl-dipeptidase activity"/>
    <property type="evidence" value="ECO:0007669"/>
    <property type="project" value="InterPro"/>
</dbReference>
<dbReference type="PANTHER" id="PTHR10514">
    <property type="entry name" value="ANGIOTENSIN-CONVERTING ENZYME"/>
    <property type="match status" value="1"/>
</dbReference>
<keyword evidence="8" id="KW-0862">Zinc</keyword>
<keyword evidence="2" id="KW-0732">Signal</keyword>
<proteinExistence type="inferred from homology"/>
<evidence type="ECO:0000256" key="9">
    <source>
        <dbReference type="PIRSR" id="PIRSR601548-4"/>
    </source>
</evidence>
<dbReference type="OrthoDB" id="10029630at2759"/>
<dbReference type="GO" id="GO:0016020">
    <property type="term" value="C:membrane"/>
    <property type="evidence" value="ECO:0007669"/>
    <property type="project" value="InterPro"/>
</dbReference>
<evidence type="ECO:0000256" key="4">
    <source>
        <dbReference type="ARBA" id="ARBA00023180"/>
    </source>
</evidence>